<evidence type="ECO:0000256" key="6">
    <source>
        <dbReference type="ARBA" id="ARBA00022807"/>
    </source>
</evidence>
<feature type="chain" id="PRO_5014238756" evidence="8">
    <location>
        <begin position="36"/>
        <end position="491"/>
    </location>
</feature>
<dbReference type="SMART" id="SM00257">
    <property type="entry name" value="LysM"/>
    <property type="match status" value="2"/>
</dbReference>
<reference evidence="13 14" key="1">
    <citation type="journal article" date="2016" name="PLoS ONE">
        <title>The Identification of Novel Diagnostic Marker Genes for the Detection of Beer Spoiling Pediococcus damnosus Strains Using the BlAst Diagnostic Gene findEr.</title>
        <authorList>
            <person name="Behr J."/>
            <person name="Geissler A.J."/>
            <person name="Schmid J."/>
            <person name="Zehe A."/>
            <person name="Vogel R.F."/>
        </authorList>
    </citation>
    <scope>NUCLEOTIDE SEQUENCE [LARGE SCALE GENOMIC DNA]</scope>
    <source>
        <strain evidence="11 14">TMW 2.1533</strain>
        <strain evidence="12 13">TMW 2.1535</strain>
    </source>
</reference>
<dbReference type="KEGG" id="pdm:ADU72_0291"/>
<dbReference type="Gene3D" id="3.90.1720.10">
    <property type="entry name" value="endopeptidase domain like (from Nostoc punctiforme)"/>
    <property type="match status" value="1"/>
</dbReference>
<evidence type="ECO:0000256" key="2">
    <source>
        <dbReference type="ARBA" id="ARBA00022670"/>
    </source>
</evidence>
<dbReference type="Pfam" id="PF00877">
    <property type="entry name" value="NLPC_P60"/>
    <property type="match status" value="1"/>
</dbReference>
<dbReference type="OrthoDB" id="1654978at2"/>
<protein>
    <submittedName>
        <fullName evidence="11">Extracellular protein, gamma-D-glutamate-meso-diaminopimelate muropeptidase</fullName>
    </submittedName>
</protein>
<feature type="domain" description="LysM" evidence="9">
    <location>
        <begin position="36"/>
        <end position="81"/>
    </location>
</feature>
<proteinExistence type="inferred from homology"/>
<evidence type="ECO:0000256" key="4">
    <source>
        <dbReference type="ARBA" id="ARBA00022737"/>
    </source>
</evidence>
<dbReference type="RefSeq" id="WP_056986338.1">
    <property type="nucleotide sequence ID" value="NZ_BAAAXI010000139.1"/>
</dbReference>
<dbReference type="GeneID" id="57275532"/>
<dbReference type="CDD" id="cd00118">
    <property type="entry name" value="LysM"/>
    <property type="match status" value="2"/>
</dbReference>
<feature type="region of interest" description="Disordered" evidence="7">
    <location>
        <begin position="345"/>
        <end position="370"/>
    </location>
</feature>
<evidence type="ECO:0000313" key="14">
    <source>
        <dbReference type="Proteomes" id="UP000076405"/>
    </source>
</evidence>
<evidence type="ECO:0000259" key="10">
    <source>
        <dbReference type="PROSITE" id="PS51935"/>
    </source>
</evidence>
<evidence type="ECO:0000313" key="11">
    <source>
        <dbReference type="EMBL" id="AMV61886.1"/>
    </source>
</evidence>
<feature type="domain" description="LysM" evidence="9">
    <location>
        <begin position="97"/>
        <end position="140"/>
    </location>
</feature>
<dbReference type="PANTHER" id="PTHR47053">
    <property type="entry name" value="MUREIN DD-ENDOPEPTIDASE MEPH-RELATED"/>
    <property type="match status" value="1"/>
</dbReference>
<dbReference type="PROSITE" id="PS51935">
    <property type="entry name" value="NLPC_P60"/>
    <property type="match status" value="1"/>
</dbReference>
<dbReference type="PROSITE" id="PS51782">
    <property type="entry name" value="LYSM"/>
    <property type="match status" value="2"/>
</dbReference>
<dbReference type="Proteomes" id="UP000076244">
    <property type="component" value="Chromosome"/>
</dbReference>
<evidence type="ECO:0000256" key="5">
    <source>
        <dbReference type="ARBA" id="ARBA00022801"/>
    </source>
</evidence>
<sequence>MVKSHGNSTKTKIVLAGVAGAAGLFVAGATQSVNADSVKVAQNDTVWGISQKYNVSIKSIETLNKIDQNSHIILIGQNVEIPGTNDQAQPKASSQYINITVKSGDSLWQIAQDNGVSVASIKNANNLNNNLILVGQSLKVPVAGSTAAKASSSAATVQYSAATSSTSTSAENSVESTPSSASVASSSKAETAATSTSATVASSSTSSAASDTVSTNNEVSTQGSSQASTSASSTTAVSSASSSVAPSSAVPSVASQSSNSVSQASSSAAPSSAVSSASTTSTTSQASSNATPSSAVSSAPAPSVASQASSSAAPSSVASSTTAAKPVSTASVATPASSAVAKPVASSAATSNKPVASSASTTTNKTSNSALTSGSVVSLAVKLANANIPYVWGGSSLSGMDCSGLVSYVYAHAEGINLAHYTVSLESQVTQKSVSAAQPGDLLFWGSEGATYHVAIYIGNNQYVAAPQPGQNVDIETISSYFAPSFAGTVK</sequence>
<dbReference type="InterPro" id="IPR051202">
    <property type="entry name" value="Peptidase_C40"/>
</dbReference>
<evidence type="ECO:0000256" key="1">
    <source>
        <dbReference type="ARBA" id="ARBA00007074"/>
    </source>
</evidence>
<keyword evidence="13" id="KW-1185">Reference proteome</keyword>
<dbReference type="SUPFAM" id="SSF54106">
    <property type="entry name" value="LysM domain"/>
    <property type="match status" value="2"/>
</dbReference>
<name>A0A0R2HG70_9LACO</name>
<dbReference type="EMBL" id="CP012275">
    <property type="protein sequence ID" value="AMV61886.1"/>
    <property type="molecule type" value="Genomic_DNA"/>
</dbReference>
<organism evidence="11 14">
    <name type="scientific">Pediococcus damnosus</name>
    <dbReference type="NCBI Taxonomy" id="51663"/>
    <lineage>
        <taxon>Bacteria</taxon>
        <taxon>Bacillati</taxon>
        <taxon>Bacillota</taxon>
        <taxon>Bacilli</taxon>
        <taxon>Lactobacillales</taxon>
        <taxon>Lactobacillaceae</taxon>
        <taxon>Pediococcus</taxon>
    </lineage>
</organism>
<dbReference type="InterPro" id="IPR018392">
    <property type="entry name" value="LysM"/>
</dbReference>
<evidence type="ECO:0000259" key="9">
    <source>
        <dbReference type="PROSITE" id="PS51782"/>
    </source>
</evidence>
<evidence type="ECO:0000313" key="13">
    <source>
        <dbReference type="Proteomes" id="UP000076244"/>
    </source>
</evidence>
<dbReference type="InterPro" id="IPR036779">
    <property type="entry name" value="LysM_dom_sf"/>
</dbReference>
<evidence type="ECO:0000256" key="3">
    <source>
        <dbReference type="ARBA" id="ARBA00022729"/>
    </source>
</evidence>
<feature type="signal peptide" evidence="8">
    <location>
        <begin position="1"/>
        <end position="35"/>
    </location>
</feature>
<dbReference type="InterPro" id="IPR000064">
    <property type="entry name" value="NLP_P60_dom"/>
</dbReference>
<evidence type="ECO:0000256" key="7">
    <source>
        <dbReference type="SAM" id="MobiDB-lite"/>
    </source>
</evidence>
<keyword evidence="2" id="KW-0645">Protease</keyword>
<feature type="region of interest" description="Disordered" evidence="7">
    <location>
        <begin position="164"/>
        <end position="231"/>
    </location>
</feature>
<keyword evidence="3 8" id="KW-0732">Signal</keyword>
<feature type="domain" description="NlpC/P60" evidence="10">
    <location>
        <begin position="370"/>
        <end position="491"/>
    </location>
</feature>
<keyword evidence="4" id="KW-0677">Repeat</keyword>
<dbReference type="InterPro" id="IPR038765">
    <property type="entry name" value="Papain-like_cys_pep_sf"/>
</dbReference>
<gene>
    <name evidence="11" type="ORF">ADU70_0386</name>
    <name evidence="12" type="ORF">ADU72_0291</name>
</gene>
<keyword evidence="5" id="KW-0378">Hydrolase</keyword>
<dbReference type="Proteomes" id="UP000076405">
    <property type="component" value="Chromosome"/>
</dbReference>
<evidence type="ECO:0000256" key="8">
    <source>
        <dbReference type="SAM" id="SignalP"/>
    </source>
</evidence>
<keyword evidence="6" id="KW-0788">Thiol protease</keyword>
<comment type="similarity">
    <text evidence="1">Belongs to the peptidase C40 family.</text>
</comment>
<dbReference type="Pfam" id="PF01476">
    <property type="entry name" value="LysM"/>
    <property type="match status" value="2"/>
</dbReference>
<dbReference type="GO" id="GO:0006508">
    <property type="term" value="P:proteolysis"/>
    <property type="evidence" value="ECO:0007669"/>
    <property type="project" value="UniProtKB-KW"/>
</dbReference>
<dbReference type="EMBL" id="CP012288">
    <property type="protein sequence ID" value="AMV66240.1"/>
    <property type="molecule type" value="Genomic_DNA"/>
</dbReference>
<feature type="region of interest" description="Disordered" evidence="7">
    <location>
        <begin position="262"/>
        <end position="313"/>
    </location>
</feature>
<dbReference type="Gene3D" id="3.10.350.10">
    <property type="entry name" value="LysM domain"/>
    <property type="match status" value="2"/>
</dbReference>
<feature type="compositionally biased region" description="Low complexity" evidence="7">
    <location>
        <begin position="164"/>
        <end position="215"/>
    </location>
</feature>
<dbReference type="GO" id="GO:0008234">
    <property type="term" value="F:cysteine-type peptidase activity"/>
    <property type="evidence" value="ECO:0007669"/>
    <property type="project" value="UniProtKB-KW"/>
</dbReference>
<dbReference type="PANTHER" id="PTHR47053:SF1">
    <property type="entry name" value="MUREIN DD-ENDOPEPTIDASE MEPH-RELATED"/>
    <property type="match status" value="1"/>
</dbReference>
<evidence type="ECO:0000313" key="12">
    <source>
        <dbReference type="EMBL" id="AMV66240.1"/>
    </source>
</evidence>
<accession>A0A0R2HG70</accession>
<dbReference type="SUPFAM" id="SSF54001">
    <property type="entry name" value="Cysteine proteinases"/>
    <property type="match status" value="1"/>
</dbReference>
<dbReference type="AlphaFoldDB" id="A0A0R2HG70"/>